<feature type="compositionally biased region" description="Polar residues" evidence="1">
    <location>
        <begin position="220"/>
        <end position="231"/>
    </location>
</feature>
<feature type="region of interest" description="Disordered" evidence="1">
    <location>
        <begin position="268"/>
        <end position="358"/>
    </location>
</feature>
<proteinExistence type="predicted"/>
<feature type="region of interest" description="Disordered" evidence="1">
    <location>
        <begin position="383"/>
        <end position="493"/>
    </location>
</feature>
<feature type="compositionally biased region" description="Polar residues" evidence="1">
    <location>
        <begin position="149"/>
        <end position="158"/>
    </location>
</feature>
<keyword evidence="3" id="KW-1185">Reference proteome</keyword>
<organism evidence="2 3">
    <name type="scientific">Dichomitus squalens</name>
    <dbReference type="NCBI Taxonomy" id="114155"/>
    <lineage>
        <taxon>Eukaryota</taxon>
        <taxon>Fungi</taxon>
        <taxon>Dikarya</taxon>
        <taxon>Basidiomycota</taxon>
        <taxon>Agaricomycotina</taxon>
        <taxon>Agaricomycetes</taxon>
        <taxon>Polyporales</taxon>
        <taxon>Polyporaceae</taxon>
        <taxon>Dichomitus</taxon>
    </lineage>
</organism>
<accession>A0A4Q9Q2Y3</accession>
<name>A0A4Q9Q2Y3_9APHY</name>
<reference evidence="2 3" key="1">
    <citation type="submission" date="2019-01" db="EMBL/GenBank/DDBJ databases">
        <title>Draft genome sequences of three monokaryotic isolates of the white-rot basidiomycete fungus Dichomitus squalens.</title>
        <authorList>
            <consortium name="DOE Joint Genome Institute"/>
            <person name="Lopez S.C."/>
            <person name="Andreopoulos B."/>
            <person name="Pangilinan J."/>
            <person name="Lipzen A."/>
            <person name="Riley R."/>
            <person name="Ahrendt S."/>
            <person name="Ng V."/>
            <person name="Barry K."/>
            <person name="Daum C."/>
            <person name="Grigoriev I.V."/>
            <person name="Hilden K.S."/>
            <person name="Makela M.R."/>
            <person name="de Vries R.P."/>
        </authorList>
    </citation>
    <scope>NUCLEOTIDE SEQUENCE [LARGE SCALE GENOMIC DNA]</scope>
    <source>
        <strain evidence="2 3">CBS 464.89</strain>
    </source>
</reference>
<protein>
    <submittedName>
        <fullName evidence="2">Uncharacterized protein</fullName>
    </submittedName>
</protein>
<dbReference type="EMBL" id="ML145097">
    <property type="protein sequence ID" value="TBU61617.1"/>
    <property type="molecule type" value="Genomic_DNA"/>
</dbReference>
<dbReference type="AlphaFoldDB" id="A0A4Q9Q2Y3"/>
<feature type="region of interest" description="Disordered" evidence="1">
    <location>
        <begin position="128"/>
        <end position="238"/>
    </location>
</feature>
<dbReference type="STRING" id="114155.A0A4Q9Q2Y3"/>
<evidence type="ECO:0000313" key="3">
    <source>
        <dbReference type="Proteomes" id="UP000292082"/>
    </source>
</evidence>
<sequence length="558" mass="60817">MKPPNDLWDKNLLEEEPFLSQFMIRNGLTQNRRGDNWIATLAKEVHDNESSRAAAVQWSSQYAFAPEGKTQTKNIDHASLGSVEIFVRFYWALYSDKEQAALDVVNRERRKRGFSFQFELSRRPQNSGCIRAGRASTQIQKEQEIASYEHSSQTSLSRGSRGKRAPRKPTTSVGRDAAGRTASGKSRKAADATSTDGGTMVTGATGRDKSSAQSGGSAQTAEFSSSGSLTHTPDADARDPWAAMTFPEEDKGVVVFRGDHDAVAFEVAHSQPQNDPPPCMTVAHDQQASGDRTDSASSSPTVVCPSTPSDVSGTTAAEPPVGFGKGRGRRARRDGPTEPTRQRPPRAATNHGKLSQLAKDEFKYYSKAKRGLVDDLEDLAVPANGAQQSASAPPTRRAKRSRVRTASEDRDDPMLPPADHGEAERMSGPTSASIAVHPAAPEAARRIPRSKYARPKPRRGEKGNEKERERNIRGADSSYPRASHRTLNIGGRSLSPRIPMSVCLMMVIEEPLQRHLPLCLQGASLIRPLWLPRLAGTPPPPSMAFRTLPEYLQAPGRS</sequence>
<feature type="compositionally biased region" description="Basic residues" evidence="1">
    <location>
        <begin position="446"/>
        <end position="457"/>
    </location>
</feature>
<feature type="compositionally biased region" description="Basic and acidic residues" evidence="1">
    <location>
        <begin position="458"/>
        <end position="473"/>
    </location>
</feature>
<evidence type="ECO:0000313" key="2">
    <source>
        <dbReference type="EMBL" id="TBU61617.1"/>
    </source>
</evidence>
<dbReference type="Proteomes" id="UP000292082">
    <property type="component" value="Unassembled WGS sequence"/>
</dbReference>
<feature type="compositionally biased region" description="Low complexity" evidence="1">
    <location>
        <begin position="295"/>
        <end position="312"/>
    </location>
</feature>
<gene>
    <name evidence="2" type="ORF">BD310DRAFT_174418</name>
</gene>
<evidence type="ECO:0000256" key="1">
    <source>
        <dbReference type="SAM" id="MobiDB-lite"/>
    </source>
</evidence>